<dbReference type="CDD" id="cd00086">
    <property type="entry name" value="homeodomain"/>
    <property type="match status" value="1"/>
</dbReference>
<feature type="domain" description="Homeobox" evidence="4">
    <location>
        <begin position="1"/>
        <end position="13"/>
    </location>
</feature>
<dbReference type="OrthoDB" id="6159439at2759"/>
<dbReference type="PANTHER" id="PTHR24329">
    <property type="entry name" value="HOMEOBOX PROTEIN ARISTALESS"/>
    <property type="match status" value="1"/>
</dbReference>
<accession>A0A1J1ITD0</accession>
<dbReference type="InterPro" id="IPR009057">
    <property type="entry name" value="Homeodomain-like_sf"/>
</dbReference>
<sequence length="218" mass="23991">VWFQNRRAKWRRQEKSESLRLGLSHFSQLPHRLGCNGNMPVDPWLSPPLLSALPGFLSHPQTVYPSYLTPPLSLNHSNINMSQLNMMAHQHHNGGLRISPQSIPPPSHLPPSSLPVSTAASSIQMMPQTSSATMSPSTANIQQSPLQNLALRSPSPDKKSTDLNVDTSDEISCNDITEINMTVSPQSATTDIRTNSIAALRIKAKEHLENINKNLTIV</sequence>
<dbReference type="InterPro" id="IPR003654">
    <property type="entry name" value="OAR_dom"/>
</dbReference>
<dbReference type="STRING" id="568069.A0A1J1ITD0"/>
<gene>
    <name evidence="6" type="ORF">CLUMA_CG016455</name>
</gene>
<dbReference type="EMBL" id="CVRI01000059">
    <property type="protein sequence ID" value="CRL03499.1"/>
    <property type="molecule type" value="Genomic_DNA"/>
</dbReference>
<evidence type="ECO:0000256" key="1">
    <source>
        <dbReference type="ARBA" id="ARBA00004123"/>
    </source>
</evidence>
<dbReference type="PROSITE" id="PS50071">
    <property type="entry name" value="HOMEOBOX_2"/>
    <property type="match status" value="1"/>
</dbReference>
<dbReference type="SUPFAM" id="SSF46689">
    <property type="entry name" value="Homeodomain-like"/>
    <property type="match status" value="1"/>
</dbReference>
<dbReference type="InterPro" id="IPR050649">
    <property type="entry name" value="Paired_Homeobox_TFs"/>
</dbReference>
<keyword evidence="2" id="KW-0539">Nucleus</keyword>
<feature type="domain" description="OAR" evidence="5">
    <location>
        <begin position="195"/>
        <end position="208"/>
    </location>
</feature>
<organism evidence="6 7">
    <name type="scientific">Clunio marinus</name>
    <dbReference type="NCBI Taxonomy" id="568069"/>
    <lineage>
        <taxon>Eukaryota</taxon>
        <taxon>Metazoa</taxon>
        <taxon>Ecdysozoa</taxon>
        <taxon>Arthropoda</taxon>
        <taxon>Hexapoda</taxon>
        <taxon>Insecta</taxon>
        <taxon>Pterygota</taxon>
        <taxon>Neoptera</taxon>
        <taxon>Endopterygota</taxon>
        <taxon>Diptera</taxon>
        <taxon>Nematocera</taxon>
        <taxon>Chironomoidea</taxon>
        <taxon>Chironomidae</taxon>
        <taxon>Clunio</taxon>
    </lineage>
</organism>
<evidence type="ECO:0000259" key="4">
    <source>
        <dbReference type="PROSITE" id="PS50071"/>
    </source>
</evidence>
<name>A0A1J1ITD0_9DIPT</name>
<feature type="compositionally biased region" description="Pro residues" evidence="3">
    <location>
        <begin position="102"/>
        <end position="113"/>
    </location>
</feature>
<reference evidence="6 7" key="1">
    <citation type="submission" date="2015-04" db="EMBL/GenBank/DDBJ databases">
        <authorList>
            <person name="Syromyatnikov M.Y."/>
            <person name="Popov V.N."/>
        </authorList>
    </citation>
    <scope>NUCLEOTIDE SEQUENCE [LARGE SCALE GENOMIC DNA]</scope>
</reference>
<keyword evidence="7" id="KW-1185">Reference proteome</keyword>
<dbReference type="Pfam" id="PF03826">
    <property type="entry name" value="OAR"/>
    <property type="match status" value="1"/>
</dbReference>
<dbReference type="GO" id="GO:0000981">
    <property type="term" value="F:DNA-binding transcription factor activity, RNA polymerase II-specific"/>
    <property type="evidence" value="ECO:0007669"/>
    <property type="project" value="TreeGrafter"/>
</dbReference>
<evidence type="ECO:0000313" key="6">
    <source>
        <dbReference type="EMBL" id="CRL03499.1"/>
    </source>
</evidence>
<dbReference type="GO" id="GO:0005634">
    <property type="term" value="C:nucleus"/>
    <property type="evidence" value="ECO:0007669"/>
    <property type="project" value="UniProtKB-SubCell"/>
</dbReference>
<evidence type="ECO:0000256" key="3">
    <source>
        <dbReference type="SAM" id="MobiDB-lite"/>
    </source>
</evidence>
<dbReference type="AlphaFoldDB" id="A0A1J1ITD0"/>
<proteinExistence type="predicted"/>
<feature type="compositionally biased region" description="Polar residues" evidence="3">
    <location>
        <begin position="118"/>
        <end position="147"/>
    </location>
</feature>
<feature type="region of interest" description="Disordered" evidence="3">
    <location>
        <begin position="93"/>
        <end position="167"/>
    </location>
</feature>
<dbReference type="PANTHER" id="PTHR24329:SF543">
    <property type="entry name" value="FI01017P-RELATED"/>
    <property type="match status" value="1"/>
</dbReference>
<keyword evidence="2" id="KW-0238">DNA-binding</keyword>
<comment type="subcellular location">
    <subcellularLocation>
        <location evidence="1 2">Nucleus</location>
    </subcellularLocation>
</comment>
<dbReference type="Proteomes" id="UP000183832">
    <property type="component" value="Unassembled WGS sequence"/>
</dbReference>
<protein>
    <submittedName>
        <fullName evidence="6">CLUMA_CG016455, isoform A</fullName>
    </submittedName>
</protein>
<dbReference type="InterPro" id="IPR001356">
    <property type="entry name" value="HD"/>
</dbReference>
<feature type="DNA-binding region" description="Homeobox" evidence="2">
    <location>
        <begin position="3"/>
        <end position="14"/>
    </location>
</feature>
<dbReference type="Gene3D" id="1.10.10.60">
    <property type="entry name" value="Homeodomain-like"/>
    <property type="match status" value="1"/>
</dbReference>
<feature type="non-terminal residue" evidence="6">
    <location>
        <position position="1"/>
    </location>
</feature>
<evidence type="ECO:0000259" key="5">
    <source>
        <dbReference type="PROSITE" id="PS50803"/>
    </source>
</evidence>
<keyword evidence="2" id="KW-0371">Homeobox</keyword>
<evidence type="ECO:0000256" key="2">
    <source>
        <dbReference type="PROSITE-ProRule" id="PRU00108"/>
    </source>
</evidence>
<dbReference type="GO" id="GO:0000977">
    <property type="term" value="F:RNA polymerase II transcription regulatory region sequence-specific DNA binding"/>
    <property type="evidence" value="ECO:0007669"/>
    <property type="project" value="TreeGrafter"/>
</dbReference>
<evidence type="ECO:0000313" key="7">
    <source>
        <dbReference type="Proteomes" id="UP000183832"/>
    </source>
</evidence>
<dbReference type="PROSITE" id="PS50803">
    <property type="entry name" value="OAR"/>
    <property type="match status" value="1"/>
</dbReference>